<name>A0A1M6TX13_XYLRU</name>
<evidence type="ECO:0000256" key="1">
    <source>
        <dbReference type="SAM" id="SignalP"/>
    </source>
</evidence>
<dbReference type="InterPro" id="IPR022601">
    <property type="entry name" value="DUF3160"/>
</dbReference>
<evidence type="ECO:0000259" key="2">
    <source>
        <dbReference type="Pfam" id="PF13308"/>
    </source>
</evidence>
<dbReference type="AlphaFoldDB" id="A0A1M6TX13"/>
<dbReference type="EMBL" id="FRBD01000007">
    <property type="protein sequence ID" value="SHK61479.1"/>
    <property type="molecule type" value="Genomic_DNA"/>
</dbReference>
<reference evidence="3 4" key="1">
    <citation type="submission" date="2016-11" db="EMBL/GenBank/DDBJ databases">
        <authorList>
            <person name="Jaros S."/>
            <person name="Januszkiewicz K."/>
            <person name="Wedrychowicz H."/>
        </authorList>
    </citation>
    <scope>NUCLEOTIDE SEQUENCE [LARGE SCALE GENOMIC DNA]</scope>
    <source>
        <strain evidence="3 4">KHT3</strain>
    </source>
</reference>
<dbReference type="OrthoDB" id="353549at2"/>
<evidence type="ECO:0000313" key="4">
    <source>
        <dbReference type="Proteomes" id="UP000184130"/>
    </source>
</evidence>
<gene>
    <name evidence="3" type="ORF">SAMN05216463_10764</name>
</gene>
<dbReference type="InterPro" id="IPR038434">
    <property type="entry name" value="YARHG_sf"/>
</dbReference>
<dbReference type="SMART" id="SM01325">
    <property type="entry name" value="DUF3160"/>
    <property type="match status" value="1"/>
</dbReference>
<dbReference type="Gene3D" id="1.20.58.1690">
    <property type="match status" value="1"/>
</dbReference>
<feature type="chain" id="PRO_5012296927" evidence="1">
    <location>
        <begin position="19"/>
        <end position="810"/>
    </location>
</feature>
<dbReference type="Pfam" id="PF11369">
    <property type="entry name" value="DUF3160"/>
    <property type="match status" value="1"/>
</dbReference>
<dbReference type="Pfam" id="PF13308">
    <property type="entry name" value="YARHG"/>
    <property type="match status" value="1"/>
</dbReference>
<proteinExistence type="predicted"/>
<keyword evidence="1" id="KW-0732">Signal</keyword>
<organism evidence="3 4">
    <name type="scientific">Xylanibacter ruminicola</name>
    <name type="common">Prevotella ruminicola</name>
    <dbReference type="NCBI Taxonomy" id="839"/>
    <lineage>
        <taxon>Bacteria</taxon>
        <taxon>Pseudomonadati</taxon>
        <taxon>Bacteroidota</taxon>
        <taxon>Bacteroidia</taxon>
        <taxon>Bacteroidales</taxon>
        <taxon>Prevotellaceae</taxon>
        <taxon>Xylanibacter</taxon>
    </lineage>
</organism>
<dbReference type="InterPro" id="IPR025582">
    <property type="entry name" value="YARHG_dom"/>
</dbReference>
<feature type="signal peptide" evidence="1">
    <location>
        <begin position="1"/>
        <end position="18"/>
    </location>
</feature>
<evidence type="ECO:0000313" key="3">
    <source>
        <dbReference type="EMBL" id="SHK61479.1"/>
    </source>
</evidence>
<protein>
    <submittedName>
        <fullName evidence="3">YARHG domain-containing protein</fullName>
    </submittedName>
</protein>
<feature type="domain" description="YARHG" evidence="2">
    <location>
        <begin position="45"/>
        <end position="98"/>
    </location>
</feature>
<accession>A0A1M6TX13</accession>
<dbReference type="RefSeq" id="WP_073206911.1">
    <property type="nucleotide sequence ID" value="NZ_FRBD01000007.1"/>
</dbReference>
<dbReference type="PROSITE" id="PS51257">
    <property type="entry name" value="PROKAR_LIPOPROTEIN"/>
    <property type="match status" value="1"/>
</dbReference>
<dbReference type="Proteomes" id="UP000184130">
    <property type="component" value="Unassembled WGS sequence"/>
</dbReference>
<sequence>MKKSKVIMLACMASLIAACSQKQSVVQVPVSTIDAEKLRDSIDYNMDVSGLNLSDLRILRNAPAAQRGYPFKDSYLRGIYGVTSWYDSLMYVLDEKVQNVDTKEGENWRDAYLRTIDEQKLIVYNDEEMQFMKRLKEREDELQKQNFEVGEGLRVNMSNLLNPQQLKDFDSTLCQKLAEEGFAIVPSNTAQLFHIYERNDYSDFPNFVTTDLYLQLYHLYIDCMLRELEEYQLLPLMTSYSQDMIDAMLAIIHNAGNDDSETKRIAGRNLQFFRVALHLFNGKPIDASYTTEKAEIERCLKAKNERSSMLMDYMGEVSFPYSLFRARGHYTRSDALKRYFRGMMWLQTATMGMDHATEVKQAVQMAFAMKLFKNTRQKYDKINNLITMLMGQHDNLSLIQVMSEVDKTGMAMEELLNDDKEMAKLTKVLNEIGDKQTRIRPKFEKTSHNKINVMPQRYQPDAEVLQEMVDYDSRITQRGVPKGIDVMAAMGVSAAEQILKEEKTEWKKLLPTLDRMKKRMGEIDWQETTATQWMQTLKVLTTGTDSQSPYFMQNPNWSKKDLNAALASWAELKHDAILYAKQPMGAECGGGESVPDPVVKGYVEPNVKFWKKASELLENTAKLLKDQNMMTEKIEGVTERLREEVTFLLRVSEKELAGKVLTDEEYDQISYIGATFENISLDLLRMPDQNLYNWVDIEGADRKVALVADVYTANADNNPDKAILFEAVGDADEIYVVVEIGGYLYLTRGAVLSYREFVQPIDQPRLTDEEWQKQLESNPRKGVPDWMKPILLPLKKMPEPNEEVFYSSGC</sequence>